<dbReference type="AlphaFoldDB" id="A0A2T3XVL6"/>
<evidence type="ECO:0000256" key="1">
    <source>
        <dbReference type="ARBA" id="ARBA00004170"/>
    </source>
</evidence>
<dbReference type="InterPro" id="IPR054545">
    <property type="entry name" value="ApeI-like"/>
</dbReference>
<evidence type="ECO:0000256" key="4">
    <source>
        <dbReference type="ARBA" id="ARBA00026121"/>
    </source>
</evidence>
<keyword evidence="3" id="KW-0436">Ligase</keyword>
<organism evidence="10 11">
    <name type="scientific">Trinickia symbiotica</name>
    <dbReference type="NCBI Taxonomy" id="863227"/>
    <lineage>
        <taxon>Bacteria</taxon>
        <taxon>Pseudomonadati</taxon>
        <taxon>Pseudomonadota</taxon>
        <taxon>Betaproteobacteria</taxon>
        <taxon>Burkholderiales</taxon>
        <taxon>Burkholderiaceae</taxon>
        <taxon>Trinickia</taxon>
    </lineage>
</organism>
<dbReference type="PANTHER" id="PTHR43767">
    <property type="entry name" value="LONG-CHAIN-FATTY-ACID--COA LIGASE"/>
    <property type="match status" value="1"/>
</dbReference>
<evidence type="ECO:0000256" key="3">
    <source>
        <dbReference type="ARBA" id="ARBA00022598"/>
    </source>
</evidence>
<evidence type="ECO:0000259" key="9">
    <source>
        <dbReference type="Pfam" id="PF22818"/>
    </source>
</evidence>
<dbReference type="RefSeq" id="WP_107150835.1">
    <property type="nucleotide sequence ID" value="NZ_PYUC01000005.1"/>
</dbReference>
<dbReference type="InterPro" id="IPR042099">
    <property type="entry name" value="ANL_N_sf"/>
</dbReference>
<feature type="domain" description="AMP-dependent synthetase/ligase" evidence="7">
    <location>
        <begin position="133"/>
        <end position="308"/>
    </location>
</feature>
<comment type="pathway">
    <text evidence="2">Lipid metabolism; fatty acid beta-oxidation.</text>
</comment>
<dbReference type="Pfam" id="PF00501">
    <property type="entry name" value="AMP-binding"/>
    <property type="match status" value="1"/>
</dbReference>
<dbReference type="GO" id="GO:0004467">
    <property type="term" value="F:long-chain fatty acid-CoA ligase activity"/>
    <property type="evidence" value="ECO:0007669"/>
    <property type="project" value="UniProtKB-EC"/>
</dbReference>
<protein>
    <recommendedName>
        <fullName evidence="5">Long-chain-fatty-acid--CoA ligase</fullName>
        <ecNumber evidence="4">6.2.1.3</ecNumber>
    </recommendedName>
    <alternativeName>
        <fullName evidence="6">Long-chain acyl-CoA synthetase</fullName>
    </alternativeName>
</protein>
<dbReference type="Gene3D" id="3.40.50.12780">
    <property type="entry name" value="N-terminal domain of ligase-like"/>
    <property type="match status" value="1"/>
</dbReference>
<dbReference type="InterPro" id="IPR050237">
    <property type="entry name" value="ATP-dep_AMP-bd_enzyme"/>
</dbReference>
<dbReference type="EMBL" id="PYUC01000005">
    <property type="protein sequence ID" value="PTB20512.1"/>
    <property type="molecule type" value="Genomic_DNA"/>
</dbReference>
<dbReference type="Proteomes" id="UP000240638">
    <property type="component" value="Unassembled WGS sequence"/>
</dbReference>
<comment type="subcellular location">
    <subcellularLocation>
        <location evidence="1">Membrane</location>
        <topology evidence="1">Peripheral membrane protein</topology>
    </subcellularLocation>
</comment>
<feature type="domain" description="ApeI dehydratase-like" evidence="9">
    <location>
        <begin position="469"/>
        <end position="561"/>
    </location>
</feature>
<dbReference type="InterPro" id="IPR025110">
    <property type="entry name" value="AMP-bd_C"/>
</dbReference>
<dbReference type="InterPro" id="IPR000873">
    <property type="entry name" value="AMP-dep_synth/lig_dom"/>
</dbReference>
<evidence type="ECO:0000259" key="7">
    <source>
        <dbReference type="Pfam" id="PF00501"/>
    </source>
</evidence>
<dbReference type="InterPro" id="IPR045851">
    <property type="entry name" value="AMP-bd_C_sf"/>
</dbReference>
<evidence type="ECO:0000259" key="8">
    <source>
        <dbReference type="Pfam" id="PF13193"/>
    </source>
</evidence>
<dbReference type="Pfam" id="PF22818">
    <property type="entry name" value="ApeI-like"/>
    <property type="match status" value="1"/>
</dbReference>
<reference evidence="10 11" key="1">
    <citation type="submission" date="2018-03" db="EMBL/GenBank/DDBJ databases">
        <title>Whole genome analyses suggest that Burkholderia sensu lato contains two further novel genera in the rhizoxinica-symbiotica group Mycetohabitans gen. nov., and Trinickia gen. nov.: implications for the evolution of diazotrophy and nodulation in the Burkholderiaceae.</title>
        <authorList>
            <person name="Estrada De Los Santos P."/>
            <person name="Palmer M."/>
            <person name="Chavez-Ramirez B."/>
            <person name="Steenkamp E.T."/>
            <person name="Hirsch A.M."/>
            <person name="Manyaka P."/>
            <person name="Maluk M."/>
            <person name="Lafos M."/>
            <person name="Crook M."/>
            <person name="Gross E."/>
            <person name="Simon M.F."/>
            <person name="Bueno Dos Reis Junior F."/>
            <person name="Poole P.S."/>
            <person name="Venter S.N."/>
            <person name="James E.K."/>
        </authorList>
    </citation>
    <scope>NUCLEOTIDE SEQUENCE [LARGE SCALE GENOMIC DNA]</scope>
    <source>
        <strain evidence="10 11">JPY-366</strain>
    </source>
</reference>
<evidence type="ECO:0000256" key="5">
    <source>
        <dbReference type="ARBA" id="ARBA00039545"/>
    </source>
</evidence>
<dbReference type="EC" id="6.2.1.3" evidence="4"/>
<evidence type="ECO:0000313" key="10">
    <source>
        <dbReference type="EMBL" id="PTB20512.1"/>
    </source>
</evidence>
<name>A0A2T3XVL6_9BURK</name>
<dbReference type="SUPFAM" id="SSF56801">
    <property type="entry name" value="Acetyl-CoA synthetase-like"/>
    <property type="match status" value="1"/>
</dbReference>
<proteinExistence type="predicted"/>
<dbReference type="Gene3D" id="3.30.300.30">
    <property type="match status" value="1"/>
</dbReference>
<comment type="caution">
    <text evidence="10">The sequence shown here is derived from an EMBL/GenBank/DDBJ whole genome shotgun (WGS) entry which is preliminary data.</text>
</comment>
<feature type="domain" description="AMP-binding enzyme C-terminal" evidence="8">
    <location>
        <begin position="358"/>
        <end position="441"/>
    </location>
</feature>
<dbReference type="GO" id="GO:0016020">
    <property type="term" value="C:membrane"/>
    <property type="evidence" value="ECO:0007669"/>
    <property type="project" value="UniProtKB-SubCell"/>
</dbReference>
<dbReference type="SUPFAM" id="SSF54637">
    <property type="entry name" value="Thioesterase/thiol ester dehydrase-isomerase"/>
    <property type="match status" value="1"/>
</dbReference>
<dbReference type="Gene3D" id="3.10.129.10">
    <property type="entry name" value="Hotdog Thioesterase"/>
    <property type="match status" value="1"/>
</dbReference>
<gene>
    <name evidence="10" type="ORF">C9I57_11725</name>
</gene>
<evidence type="ECO:0000256" key="6">
    <source>
        <dbReference type="ARBA" id="ARBA00042773"/>
    </source>
</evidence>
<sequence length="569" mass="61287">MIALHELLLDRWDGSAPVCADGAATIDRFAFKRRVHAYAQRFGSMAGNRYALCLDDPFEFACALFAILAMGKEAVIPANAAPGYLEALGKNAYDAILTDADASAVKHVCGPMGVHDDFPASDLRIDPFAPLTLYTSGSSGAPKPVSKTLAQFDAEVRTLEAQWGRTVGQATMLASVPHRHIYGLLFRLFWPLASGRPFDRATCAEPLELARRLAHCGAGAVVSSPAQLARWPALPGFGELIPAPCLFFSSGAPLDEKTALAFARRFGIAPAEIYGSTETGGIAWRQQHVSSAWQPLPGVEAACDDTDTALVVRSPHLSHDGWHRTDDAATFDEDGRFRLRGRLDRIVKLDGKRVALPEIETALAAHSYVAQAAAVVVSGASRERLGVLVSLTEKGAAALRDGGRVDLIRALRTHLAQYVDVVVLPRRWRFCTSLPTDARGKLPAAAVAAAFRPRPTGVDVLAQLGDAGAWHYELRVPSTLVHFSGHFPGLPILPGVVMVDWAIDLASDHLEGVREIKSIHRLKFMAPVPPNATLRLTLGHDAARGSVRFSYRLGERECASGVIDYGGRP</sequence>
<dbReference type="Pfam" id="PF13193">
    <property type="entry name" value="AMP-binding_C"/>
    <property type="match status" value="1"/>
</dbReference>
<evidence type="ECO:0000313" key="11">
    <source>
        <dbReference type="Proteomes" id="UP000240638"/>
    </source>
</evidence>
<evidence type="ECO:0000256" key="2">
    <source>
        <dbReference type="ARBA" id="ARBA00005005"/>
    </source>
</evidence>
<dbReference type="PANTHER" id="PTHR43767:SF8">
    <property type="entry name" value="LONG-CHAIN-FATTY-ACID--COA LIGASE"/>
    <property type="match status" value="1"/>
</dbReference>
<accession>A0A2T3XVL6</accession>
<dbReference type="InterPro" id="IPR029069">
    <property type="entry name" value="HotDog_dom_sf"/>
</dbReference>